<dbReference type="HOGENOM" id="CLU_2321271_0_0_1"/>
<dbReference type="EMBL" id="KN834022">
    <property type="protein sequence ID" value="KIK13075.1"/>
    <property type="molecule type" value="Genomic_DNA"/>
</dbReference>
<dbReference type="AlphaFoldDB" id="A0A0C9XLA2"/>
<accession>A0A0C9XLA2</accession>
<keyword evidence="2" id="KW-1185">Reference proteome</keyword>
<dbReference type="Proteomes" id="UP000054018">
    <property type="component" value="Unassembled WGS sequence"/>
</dbReference>
<reference evidence="1 2" key="1">
    <citation type="submission" date="2014-04" db="EMBL/GenBank/DDBJ databases">
        <authorList>
            <consortium name="DOE Joint Genome Institute"/>
            <person name="Kuo A."/>
            <person name="Kohler A."/>
            <person name="Costa M.D."/>
            <person name="Nagy L.G."/>
            <person name="Floudas D."/>
            <person name="Copeland A."/>
            <person name="Barry K.W."/>
            <person name="Cichocki N."/>
            <person name="Veneault-Fourrey C."/>
            <person name="LaButti K."/>
            <person name="Lindquist E.A."/>
            <person name="Lipzen A."/>
            <person name="Lundell T."/>
            <person name="Morin E."/>
            <person name="Murat C."/>
            <person name="Sun H."/>
            <person name="Tunlid A."/>
            <person name="Henrissat B."/>
            <person name="Grigoriev I.V."/>
            <person name="Hibbett D.S."/>
            <person name="Martin F."/>
            <person name="Nordberg H.P."/>
            <person name="Cantor M.N."/>
            <person name="Hua S.X."/>
        </authorList>
    </citation>
    <scope>NUCLEOTIDE SEQUENCE [LARGE SCALE GENOMIC DNA]</scope>
    <source>
        <strain evidence="1 2">441</strain>
    </source>
</reference>
<reference evidence="2" key="2">
    <citation type="submission" date="2015-01" db="EMBL/GenBank/DDBJ databases">
        <title>Evolutionary Origins and Diversification of the Mycorrhizal Mutualists.</title>
        <authorList>
            <consortium name="DOE Joint Genome Institute"/>
            <consortium name="Mycorrhizal Genomics Consortium"/>
            <person name="Kohler A."/>
            <person name="Kuo A."/>
            <person name="Nagy L.G."/>
            <person name="Floudas D."/>
            <person name="Copeland A."/>
            <person name="Barry K.W."/>
            <person name="Cichocki N."/>
            <person name="Veneault-Fourrey C."/>
            <person name="LaButti K."/>
            <person name="Lindquist E.A."/>
            <person name="Lipzen A."/>
            <person name="Lundell T."/>
            <person name="Morin E."/>
            <person name="Murat C."/>
            <person name="Riley R."/>
            <person name="Ohm R."/>
            <person name="Sun H."/>
            <person name="Tunlid A."/>
            <person name="Henrissat B."/>
            <person name="Grigoriev I.V."/>
            <person name="Hibbett D.S."/>
            <person name="Martin F."/>
        </authorList>
    </citation>
    <scope>NUCLEOTIDE SEQUENCE [LARGE SCALE GENOMIC DNA]</scope>
    <source>
        <strain evidence="2">441</strain>
    </source>
</reference>
<evidence type="ECO:0000313" key="2">
    <source>
        <dbReference type="Proteomes" id="UP000054018"/>
    </source>
</evidence>
<protein>
    <submittedName>
        <fullName evidence="1">Uncharacterized protein</fullName>
    </submittedName>
</protein>
<sequence>MTKDPSEWYQPHFRSMEDNYAVFASTTTATRVSLLACSARLVVEGTIHDLCHRYSHNPSLPIGMGYEQFDCSRNPSFPLVALYQDCSMALTSHSPGLEN</sequence>
<proteinExistence type="predicted"/>
<name>A0A0C9XLA2_9AGAM</name>
<evidence type="ECO:0000313" key="1">
    <source>
        <dbReference type="EMBL" id="KIK13075.1"/>
    </source>
</evidence>
<gene>
    <name evidence="1" type="ORF">PISMIDRAFT_689004</name>
</gene>
<organism evidence="1 2">
    <name type="scientific">Pisolithus microcarpus 441</name>
    <dbReference type="NCBI Taxonomy" id="765257"/>
    <lineage>
        <taxon>Eukaryota</taxon>
        <taxon>Fungi</taxon>
        <taxon>Dikarya</taxon>
        <taxon>Basidiomycota</taxon>
        <taxon>Agaricomycotina</taxon>
        <taxon>Agaricomycetes</taxon>
        <taxon>Agaricomycetidae</taxon>
        <taxon>Boletales</taxon>
        <taxon>Sclerodermatineae</taxon>
        <taxon>Pisolithaceae</taxon>
        <taxon>Pisolithus</taxon>
    </lineage>
</organism>